<dbReference type="PROSITE" id="PS50949">
    <property type="entry name" value="HTH_GNTR"/>
    <property type="match status" value="1"/>
</dbReference>
<dbReference type="OrthoDB" id="162505at2"/>
<organism evidence="6 7">
    <name type="scientific">Actinomadura syzygii</name>
    <dbReference type="NCBI Taxonomy" id="1427538"/>
    <lineage>
        <taxon>Bacteria</taxon>
        <taxon>Bacillati</taxon>
        <taxon>Actinomycetota</taxon>
        <taxon>Actinomycetes</taxon>
        <taxon>Streptosporangiales</taxon>
        <taxon>Thermomonosporaceae</taxon>
        <taxon>Actinomadura</taxon>
    </lineage>
</organism>
<accession>A0A5D0UL04</accession>
<evidence type="ECO:0000313" key="7">
    <source>
        <dbReference type="Proteomes" id="UP000322634"/>
    </source>
</evidence>
<evidence type="ECO:0000256" key="4">
    <source>
        <dbReference type="SAM" id="MobiDB-lite"/>
    </source>
</evidence>
<dbReference type="EMBL" id="VSFF01000001">
    <property type="protein sequence ID" value="TYC18647.1"/>
    <property type="molecule type" value="Genomic_DNA"/>
</dbReference>
<dbReference type="CDD" id="cd07377">
    <property type="entry name" value="WHTH_GntR"/>
    <property type="match status" value="1"/>
</dbReference>
<keyword evidence="7" id="KW-1185">Reference proteome</keyword>
<feature type="region of interest" description="Disordered" evidence="4">
    <location>
        <begin position="1"/>
        <end position="48"/>
    </location>
</feature>
<sequence>MTASVPHGVPYSTASHTARRLTSTTSHRARHLVQGGGPVEGTRQSRIRQPRLADMVASVLRERIVSGELADGALIGPQDDLLTEFGVSKPSMREALRILESEGLITVLRGNKGGAVVHVPRTETAAQAIDLVLRTRQSAPGDIAVALVRLEPVCAGLCAERPDRATSVVPALEAAQRDVEENLDDLLGFVRAARDFHAQLVFGCGNAAMSVAVGALERLWTAAEEQWARDTAARGDFPGLDQRSDGVRAHHRLIKLIAAGDAAGAERAARRHLTAAQCHVLD</sequence>
<comment type="caution">
    <text evidence="6">The sequence shown here is derived from an EMBL/GenBank/DDBJ whole genome shotgun (WGS) entry which is preliminary data.</text>
</comment>
<dbReference type="InterPro" id="IPR036390">
    <property type="entry name" value="WH_DNA-bd_sf"/>
</dbReference>
<evidence type="ECO:0000256" key="3">
    <source>
        <dbReference type="ARBA" id="ARBA00023163"/>
    </source>
</evidence>
<name>A0A5D0UL04_9ACTN</name>
<dbReference type="Gene3D" id="1.10.10.10">
    <property type="entry name" value="Winged helix-like DNA-binding domain superfamily/Winged helix DNA-binding domain"/>
    <property type="match status" value="1"/>
</dbReference>
<dbReference type="AlphaFoldDB" id="A0A5D0UL04"/>
<dbReference type="Pfam" id="PF07729">
    <property type="entry name" value="FCD"/>
    <property type="match status" value="1"/>
</dbReference>
<dbReference type="SMART" id="SM00345">
    <property type="entry name" value="HTH_GNTR"/>
    <property type="match status" value="1"/>
</dbReference>
<dbReference type="GO" id="GO:0003677">
    <property type="term" value="F:DNA binding"/>
    <property type="evidence" value="ECO:0007669"/>
    <property type="project" value="UniProtKB-KW"/>
</dbReference>
<dbReference type="InterPro" id="IPR036388">
    <property type="entry name" value="WH-like_DNA-bd_sf"/>
</dbReference>
<evidence type="ECO:0000256" key="1">
    <source>
        <dbReference type="ARBA" id="ARBA00023015"/>
    </source>
</evidence>
<dbReference type="Proteomes" id="UP000322634">
    <property type="component" value="Unassembled WGS sequence"/>
</dbReference>
<dbReference type="SMART" id="SM00895">
    <property type="entry name" value="FCD"/>
    <property type="match status" value="1"/>
</dbReference>
<keyword evidence="1" id="KW-0805">Transcription regulation</keyword>
<dbReference type="SUPFAM" id="SSF48008">
    <property type="entry name" value="GntR ligand-binding domain-like"/>
    <property type="match status" value="1"/>
</dbReference>
<evidence type="ECO:0000259" key="5">
    <source>
        <dbReference type="PROSITE" id="PS50949"/>
    </source>
</evidence>
<dbReference type="Gene3D" id="1.20.120.530">
    <property type="entry name" value="GntR ligand-binding domain-like"/>
    <property type="match status" value="1"/>
</dbReference>
<dbReference type="InterPro" id="IPR000524">
    <property type="entry name" value="Tscrpt_reg_HTH_GntR"/>
</dbReference>
<proteinExistence type="predicted"/>
<reference evidence="6 7" key="1">
    <citation type="submission" date="2019-08" db="EMBL/GenBank/DDBJ databases">
        <title>Actinomadura sp. nov. CYP1-5 isolated from mountain soil.</title>
        <authorList>
            <person name="Songsumanus A."/>
            <person name="Kuncharoen N."/>
            <person name="Kudo T."/>
            <person name="Yuki M."/>
            <person name="Igarashi Y."/>
            <person name="Tanasupawat S."/>
        </authorList>
    </citation>
    <scope>NUCLEOTIDE SEQUENCE [LARGE SCALE GENOMIC DNA]</scope>
    <source>
        <strain evidence="6 7">GKU157</strain>
    </source>
</reference>
<protein>
    <submittedName>
        <fullName evidence="6">FadR family transcriptional regulator</fullName>
    </submittedName>
</protein>
<keyword evidence="3" id="KW-0804">Transcription</keyword>
<dbReference type="PANTHER" id="PTHR43537:SF5">
    <property type="entry name" value="UXU OPERON TRANSCRIPTIONAL REGULATOR"/>
    <property type="match status" value="1"/>
</dbReference>
<feature type="compositionally biased region" description="Polar residues" evidence="4">
    <location>
        <begin position="12"/>
        <end position="26"/>
    </location>
</feature>
<dbReference type="Pfam" id="PF00392">
    <property type="entry name" value="GntR"/>
    <property type="match status" value="1"/>
</dbReference>
<evidence type="ECO:0000313" key="6">
    <source>
        <dbReference type="EMBL" id="TYC18647.1"/>
    </source>
</evidence>
<dbReference type="PANTHER" id="PTHR43537">
    <property type="entry name" value="TRANSCRIPTIONAL REGULATOR, GNTR FAMILY"/>
    <property type="match status" value="1"/>
</dbReference>
<feature type="domain" description="HTH gntR-type" evidence="5">
    <location>
        <begin position="50"/>
        <end position="119"/>
    </location>
</feature>
<keyword evidence="2" id="KW-0238">DNA-binding</keyword>
<dbReference type="InterPro" id="IPR008920">
    <property type="entry name" value="TF_FadR/GntR_C"/>
</dbReference>
<dbReference type="SUPFAM" id="SSF46785">
    <property type="entry name" value="Winged helix' DNA-binding domain"/>
    <property type="match status" value="1"/>
</dbReference>
<dbReference type="InterPro" id="IPR011711">
    <property type="entry name" value="GntR_C"/>
</dbReference>
<gene>
    <name evidence="6" type="ORF">FXF65_02530</name>
</gene>
<dbReference type="GO" id="GO:0003700">
    <property type="term" value="F:DNA-binding transcription factor activity"/>
    <property type="evidence" value="ECO:0007669"/>
    <property type="project" value="InterPro"/>
</dbReference>
<evidence type="ECO:0000256" key="2">
    <source>
        <dbReference type="ARBA" id="ARBA00023125"/>
    </source>
</evidence>